<dbReference type="EMBL" id="JAUCFG010000002">
    <property type="protein sequence ID" value="MDM5437745.1"/>
    <property type="molecule type" value="Genomic_DNA"/>
</dbReference>
<evidence type="ECO:0000313" key="1">
    <source>
        <dbReference type="EMBL" id="MDM5437745.1"/>
    </source>
</evidence>
<organism evidence="1 2">
    <name type="scientific">Bacillus hominis</name>
    <dbReference type="NCBI Taxonomy" id="2817478"/>
    <lineage>
        <taxon>Bacteria</taxon>
        <taxon>Bacillati</taxon>
        <taxon>Bacillota</taxon>
        <taxon>Bacilli</taxon>
        <taxon>Bacillales</taxon>
        <taxon>Bacillaceae</taxon>
        <taxon>Bacillus</taxon>
        <taxon>Bacillus cereus group</taxon>
    </lineage>
</organism>
<evidence type="ECO:0000313" key="2">
    <source>
        <dbReference type="Proteomes" id="UP001224139"/>
    </source>
</evidence>
<protein>
    <recommendedName>
        <fullName evidence="3">Exosporium protein</fullName>
    </recommendedName>
</protein>
<reference evidence="1 2" key="1">
    <citation type="submission" date="2023-06" db="EMBL/GenBank/DDBJ databases">
        <title>Comparative genomics of Bacillaceae isolates and their secondary metabolite potential.</title>
        <authorList>
            <person name="Song L."/>
            <person name="Nielsen L.J."/>
            <person name="Mohite O."/>
            <person name="Xu X."/>
            <person name="Weber T."/>
            <person name="Kovacs A.T."/>
        </authorList>
    </citation>
    <scope>NUCLEOTIDE SEQUENCE [LARGE SCALE GENOMIC DNA]</scope>
    <source>
        <strain evidence="1 2">DX2.1</strain>
    </source>
</reference>
<evidence type="ECO:0008006" key="3">
    <source>
        <dbReference type="Google" id="ProtNLM"/>
    </source>
</evidence>
<name>A0ABT7R495_9BACI</name>
<accession>A0ABT7R495</accession>
<keyword evidence="2" id="KW-1185">Reference proteome</keyword>
<proteinExistence type="predicted"/>
<gene>
    <name evidence="1" type="ORF">QUG02_06285</name>
</gene>
<dbReference type="Proteomes" id="UP001224139">
    <property type="component" value="Unassembled WGS sequence"/>
</dbReference>
<dbReference type="RefSeq" id="WP_289358443.1">
    <property type="nucleotide sequence ID" value="NZ_JAUCFG010000002.1"/>
</dbReference>
<comment type="caution">
    <text evidence="1">The sequence shown here is derived from an EMBL/GenBank/DDBJ whole genome shotgun (WGS) entry which is preliminary data.</text>
</comment>
<sequence length="174" mass="18528">MLSSDKYKYKYKYKFNKIDCNAKAVSTLPAFGFAFNALAPQFASLFTPLLLPSTSSNPDLNIPVINDTVSVGNGIKIQRTGIYQISYTLSINFNDLTVIPAAARFFLSLNTPQNVIPGSGTAVGSNVIGAGQVEVSSGSVLINLNPGNFIQIVPVELEGSVDIRAAALTIVQII</sequence>